<dbReference type="Proteomes" id="UP001232245">
    <property type="component" value="Unassembled WGS sequence"/>
</dbReference>
<dbReference type="RefSeq" id="WP_145581420.1">
    <property type="nucleotide sequence ID" value="NZ_CADEPK010000323.1"/>
</dbReference>
<evidence type="ECO:0000313" key="2">
    <source>
        <dbReference type="Proteomes" id="UP001232245"/>
    </source>
</evidence>
<gene>
    <name evidence="1" type="ORF">J2S02_000508</name>
</gene>
<evidence type="ECO:0000313" key="1">
    <source>
        <dbReference type="EMBL" id="MDQ0224186.1"/>
    </source>
</evidence>
<keyword evidence="2" id="KW-1185">Reference proteome</keyword>
<protein>
    <recommendedName>
        <fullName evidence="3">DUF3813 domain-containing protein</fullName>
    </recommendedName>
</protein>
<comment type="caution">
    <text evidence="1">The sequence shown here is derived from an EMBL/GenBank/DDBJ whole genome shotgun (WGS) entry which is preliminary data.</text>
</comment>
<evidence type="ECO:0008006" key="3">
    <source>
        <dbReference type="Google" id="ProtNLM"/>
    </source>
</evidence>
<organism evidence="1 2">
    <name type="scientific">Metabacillus niabensis</name>
    <dbReference type="NCBI Taxonomy" id="324854"/>
    <lineage>
        <taxon>Bacteria</taxon>
        <taxon>Bacillati</taxon>
        <taxon>Bacillota</taxon>
        <taxon>Bacilli</taxon>
        <taxon>Bacillales</taxon>
        <taxon>Bacillaceae</taxon>
        <taxon>Metabacillus</taxon>
    </lineage>
</organism>
<dbReference type="Pfam" id="PF12758">
    <property type="entry name" value="DUF3813"/>
    <property type="match status" value="1"/>
</dbReference>
<sequence length="65" mass="7281">MSNPLYQQARQLVAYANSVANGEIQGDKQEAIEKAKNALSSAYMNCTNAERSQLREFQQTIESIE</sequence>
<reference evidence="1 2" key="1">
    <citation type="submission" date="2023-07" db="EMBL/GenBank/DDBJ databases">
        <title>Genomic Encyclopedia of Type Strains, Phase IV (KMG-IV): sequencing the most valuable type-strain genomes for metagenomic binning, comparative biology and taxonomic classification.</title>
        <authorList>
            <person name="Goeker M."/>
        </authorList>
    </citation>
    <scope>NUCLEOTIDE SEQUENCE [LARGE SCALE GENOMIC DNA]</scope>
    <source>
        <strain evidence="1 2">DSM 17723</strain>
    </source>
</reference>
<dbReference type="EMBL" id="JAUSTZ010000001">
    <property type="protein sequence ID" value="MDQ0224186.1"/>
    <property type="molecule type" value="Genomic_DNA"/>
</dbReference>
<name>A0ABT9YW21_9BACI</name>
<proteinExistence type="predicted"/>
<dbReference type="InterPro" id="IPR024217">
    <property type="entry name" value="DUF3813"/>
</dbReference>
<accession>A0ABT9YW21</accession>